<dbReference type="Pfam" id="PF00271">
    <property type="entry name" value="Helicase_C"/>
    <property type="match status" value="1"/>
</dbReference>
<dbReference type="CDD" id="cd18795">
    <property type="entry name" value="SF2_C_Ski2"/>
    <property type="match status" value="1"/>
</dbReference>
<dbReference type="PROSITE" id="PS51192">
    <property type="entry name" value="HELICASE_ATP_BIND_1"/>
    <property type="match status" value="1"/>
</dbReference>
<dbReference type="Pfam" id="PF19131">
    <property type="entry name" value="DUF5814"/>
    <property type="match status" value="1"/>
</dbReference>
<keyword evidence="4" id="KW-0067">ATP-binding</keyword>
<dbReference type="Proteomes" id="UP000009296">
    <property type="component" value="Chromosome"/>
</dbReference>
<dbReference type="GO" id="GO:0016787">
    <property type="term" value="F:hydrolase activity"/>
    <property type="evidence" value="ECO:0007669"/>
    <property type="project" value="UniProtKB-KW"/>
</dbReference>
<dbReference type="PANTHER" id="PTHR47961:SF1">
    <property type="entry name" value="ATP-DEPENDENT HELICASE MJ1401-RELATED"/>
    <property type="match status" value="1"/>
</dbReference>
<dbReference type="GO" id="GO:0003676">
    <property type="term" value="F:nucleic acid binding"/>
    <property type="evidence" value="ECO:0007669"/>
    <property type="project" value="InterPro"/>
</dbReference>
<dbReference type="GeneID" id="10772476"/>
<evidence type="ECO:0000313" key="8">
    <source>
        <dbReference type="Proteomes" id="UP000009296"/>
    </source>
</evidence>
<dbReference type="HOGENOM" id="CLU_010611_0_0_2"/>
<dbReference type="GO" id="GO:0005524">
    <property type="term" value="F:ATP binding"/>
    <property type="evidence" value="ECO:0007669"/>
    <property type="project" value="UniProtKB-KW"/>
</dbReference>
<dbReference type="eggNOG" id="arCOG00554">
    <property type="taxonomic scope" value="Archaea"/>
</dbReference>
<dbReference type="InterPro" id="IPR050474">
    <property type="entry name" value="Hel308_SKI2-like"/>
</dbReference>
<gene>
    <name evidence="7" type="ordered locus">Metok_0355</name>
</gene>
<dbReference type="GO" id="GO:0004386">
    <property type="term" value="F:helicase activity"/>
    <property type="evidence" value="ECO:0007669"/>
    <property type="project" value="UniProtKB-KW"/>
</dbReference>
<evidence type="ECO:0000313" key="7">
    <source>
        <dbReference type="EMBL" id="AEH06344.1"/>
    </source>
</evidence>
<dbReference type="SMART" id="SM00490">
    <property type="entry name" value="HELICc"/>
    <property type="match status" value="1"/>
</dbReference>
<dbReference type="PROSITE" id="PS51194">
    <property type="entry name" value="HELICASE_CTER"/>
    <property type="match status" value="1"/>
</dbReference>
<feature type="domain" description="Helicase ATP-binding" evidence="5">
    <location>
        <begin position="219"/>
        <end position="399"/>
    </location>
</feature>
<dbReference type="eggNOG" id="arCOG03143">
    <property type="taxonomic scope" value="Archaea"/>
</dbReference>
<dbReference type="Gene3D" id="3.40.50.300">
    <property type="entry name" value="P-loop containing nucleotide triphosphate hydrolases"/>
    <property type="match status" value="2"/>
</dbReference>
<keyword evidence="8" id="KW-1185">Reference proteome</keyword>
<keyword evidence="1" id="KW-0547">Nucleotide-binding</keyword>
<sequence>MIIIRKLKKKKQKQELEIIDLINNIKYYGTLRGTNAKLSLYKCKEEKDGNIKPIQPSKVMNILKTSKKVYLNNDEESLKLEDFLKQYNIKYNYIELCPFCLIKGRYNELTKNNRYKFYNQYICFDCAMEEVKHEVNINEEFIEKLLRRFKDVNKVIDLFVMKNPLDNPELTKYDILTGSEEDKIKNYTIDQLNIPYELKKIIKNRGIKELLPVQTLAVKGGLLDGKDLIITSATSSGKTLIGELAGIKNLKEGRGKLLFLVPLVALANQKYIEFKERYEKMGLTVSLRVGMGRLSEDKSELINTDINADIVVGTYEGIDFLVRSGKLRDVGTVVIDEIHSLNMEERGARLDGLIGRLRYLKNILKSDIKNNIQMIYLSATVGNPEELAKNLNANVVIYNGRPVPLERHIIFAKNEYNKLNLIKEIVKKEFNTKSKYGFRGQSLVFTYSRKRAEYISNFLNTKGIKSDYYHGGMEYKRRRMVEDNFLNQKIMCVVTTAALAAGVDFPASTVILESLAMGGDWLNPSEFQQMCGRAGRKGMHDMGKAYMLVEIGKKYHAKMGNTEDEVAFKLLSSEPEDVMVEYNEDEEMEQILASVSSIERYSKYLKLVNKNYNHNTNNNIKNNNYNISINKNELNKIPLIGKNHDLDYIVGKLNDYRMIKLYNNKINITRYGYATAISFLYPKDAELIRTNLNKQLVDLIALINPFENLYVPNSIKNKISKIIHTNIPTRFIDAFEIVKENISKITDKDLRDRVLPWVIEFEGMIEEDIIKYFSKYVLNLRINRKTPSQISKIIYENFNLQTYSGDIYSYLENTIKILDAIERIGGIYNKNMSNEARDFKEKISNPYRYNKKYHVKSKGKKVKREKKKNR</sequence>
<dbReference type="GO" id="GO:0140097">
    <property type="term" value="F:catalytic activity, acting on DNA"/>
    <property type="evidence" value="ECO:0007669"/>
    <property type="project" value="UniProtKB-ARBA"/>
</dbReference>
<name>F8AKE4_METOI</name>
<reference evidence="7" key="1">
    <citation type="submission" date="2011-05" db="EMBL/GenBank/DDBJ databases">
        <title>Complete sequence of chromosome of Methanothermococcus okinawensis IH1.</title>
        <authorList>
            <consortium name="US DOE Joint Genome Institute"/>
            <person name="Lucas S."/>
            <person name="Han J."/>
            <person name="Lapidus A."/>
            <person name="Cheng J.-F."/>
            <person name="Goodwin L."/>
            <person name="Pitluck S."/>
            <person name="Peters L."/>
            <person name="Mikhailova N."/>
            <person name="Held B."/>
            <person name="Han C."/>
            <person name="Tapia R."/>
            <person name="Land M."/>
            <person name="Hauser L."/>
            <person name="Kyrpides N."/>
            <person name="Ivanova N."/>
            <person name="Pagani I."/>
            <person name="Sieprawska-Lupa M."/>
            <person name="Takai K."/>
            <person name="Miyazaki J."/>
            <person name="Whitman W."/>
            <person name="Woyke T."/>
        </authorList>
    </citation>
    <scope>NUCLEOTIDE SEQUENCE [LARGE SCALE GENOMIC DNA]</scope>
    <source>
        <strain evidence="7">IH1</strain>
    </source>
</reference>
<accession>F8AKE4</accession>
<dbReference type="AlphaFoldDB" id="F8AKE4"/>
<dbReference type="SMART" id="SM00487">
    <property type="entry name" value="DEXDc"/>
    <property type="match status" value="1"/>
</dbReference>
<organism evidence="7 8">
    <name type="scientific">Methanothermococcus okinawensis (strain DSM 14208 / JCM 11175 / IH1)</name>
    <dbReference type="NCBI Taxonomy" id="647113"/>
    <lineage>
        <taxon>Archaea</taxon>
        <taxon>Methanobacteriati</taxon>
        <taxon>Methanobacteriota</taxon>
        <taxon>Methanomada group</taxon>
        <taxon>Methanococci</taxon>
        <taxon>Methanococcales</taxon>
        <taxon>Methanococcaceae</taxon>
        <taxon>Methanothermococcus</taxon>
    </lineage>
</organism>
<protein>
    <submittedName>
        <fullName evidence="7">DEAD/DEAH box helicase domain protein</fullName>
    </submittedName>
</protein>
<evidence type="ECO:0000256" key="4">
    <source>
        <dbReference type="ARBA" id="ARBA00022840"/>
    </source>
</evidence>
<dbReference type="PANTHER" id="PTHR47961">
    <property type="entry name" value="DNA POLYMERASE THETA, PUTATIVE (AFU_ORTHOLOGUE AFUA_1G05260)-RELATED"/>
    <property type="match status" value="1"/>
</dbReference>
<dbReference type="RefSeq" id="WP_013866530.1">
    <property type="nucleotide sequence ID" value="NC_015636.1"/>
</dbReference>
<evidence type="ECO:0000256" key="3">
    <source>
        <dbReference type="ARBA" id="ARBA00022806"/>
    </source>
</evidence>
<dbReference type="InterPro" id="IPR027417">
    <property type="entry name" value="P-loop_NTPase"/>
</dbReference>
<dbReference type="KEGG" id="mok:Metok_0355"/>
<dbReference type="SUPFAM" id="SSF52540">
    <property type="entry name" value="P-loop containing nucleoside triphosphate hydrolases"/>
    <property type="match status" value="1"/>
</dbReference>
<evidence type="ECO:0000259" key="6">
    <source>
        <dbReference type="PROSITE" id="PS51194"/>
    </source>
</evidence>
<dbReference type="InterPro" id="IPR043852">
    <property type="entry name" value="DUF5814"/>
</dbReference>
<dbReference type="Pfam" id="PF00270">
    <property type="entry name" value="DEAD"/>
    <property type="match status" value="1"/>
</dbReference>
<dbReference type="OrthoDB" id="39583at2157"/>
<dbReference type="STRING" id="647113.Metok_0355"/>
<evidence type="ECO:0000256" key="2">
    <source>
        <dbReference type="ARBA" id="ARBA00022801"/>
    </source>
</evidence>
<evidence type="ECO:0000256" key="1">
    <source>
        <dbReference type="ARBA" id="ARBA00022741"/>
    </source>
</evidence>
<keyword evidence="3 7" id="KW-0347">Helicase</keyword>
<dbReference type="InterPro" id="IPR014001">
    <property type="entry name" value="Helicase_ATP-bd"/>
</dbReference>
<evidence type="ECO:0000259" key="5">
    <source>
        <dbReference type="PROSITE" id="PS51192"/>
    </source>
</evidence>
<dbReference type="InterPro" id="IPR011545">
    <property type="entry name" value="DEAD/DEAH_box_helicase_dom"/>
</dbReference>
<keyword evidence="2" id="KW-0378">Hydrolase</keyword>
<dbReference type="InterPro" id="IPR001650">
    <property type="entry name" value="Helicase_C-like"/>
</dbReference>
<dbReference type="EMBL" id="CP002792">
    <property type="protein sequence ID" value="AEH06344.1"/>
    <property type="molecule type" value="Genomic_DNA"/>
</dbReference>
<feature type="domain" description="Helicase C-terminal" evidence="6">
    <location>
        <begin position="418"/>
        <end position="579"/>
    </location>
</feature>
<proteinExistence type="predicted"/>